<evidence type="ECO:0000256" key="2">
    <source>
        <dbReference type="ARBA" id="ARBA00022679"/>
    </source>
</evidence>
<dbReference type="InterPro" id="IPR015712">
    <property type="entry name" value="DNA-dir_RNA_pol_su2"/>
</dbReference>
<evidence type="ECO:0000313" key="15">
    <source>
        <dbReference type="EMBL" id="MEB3074087.1"/>
    </source>
</evidence>
<dbReference type="InterPro" id="IPR010243">
    <property type="entry name" value="RNA_pol_bsu_bac"/>
</dbReference>
<dbReference type="Pfam" id="PF04563">
    <property type="entry name" value="RNA_pol_Rpb2_1"/>
    <property type="match status" value="1"/>
</dbReference>
<evidence type="ECO:0000256" key="5">
    <source>
        <dbReference type="ARBA" id="ARBA00048552"/>
    </source>
</evidence>
<dbReference type="Pfam" id="PF00562">
    <property type="entry name" value="RNA_pol_Rpb2_6"/>
    <property type="match status" value="1"/>
</dbReference>
<dbReference type="GO" id="GO:0003899">
    <property type="term" value="F:DNA-directed RNA polymerase activity"/>
    <property type="evidence" value="ECO:0007669"/>
    <property type="project" value="UniProtKB-EC"/>
</dbReference>
<keyword evidence="1 6" id="KW-0240">DNA-directed RNA polymerase</keyword>
<feature type="domain" description="RNA polymerase Rpb2" evidence="10">
    <location>
        <begin position="1194"/>
        <end position="1268"/>
    </location>
</feature>
<dbReference type="NCBIfam" id="NF001616">
    <property type="entry name" value="PRK00405.1"/>
    <property type="match status" value="1"/>
</dbReference>
<dbReference type="RefSeq" id="WP_323982552.1">
    <property type="nucleotide sequence ID" value="NZ_JAYKBW010000002.1"/>
</dbReference>
<dbReference type="Gene3D" id="2.40.50.150">
    <property type="match status" value="1"/>
</dbReference>
<reference evidence="15 16" key="1">
    <citation type="submission" date="2023-12" db="EMBL/GenBank/DDBJ databases">
        <title>Genomic sequences of Capnocytophaga and Parvimonas strains.</title>
        <authorList>
            <person name="Watt R.M."/>
            <person name="Wang M."/>
            <person name="Yang T."/>
            <person name="Tong W.M."/>
        </authorList>
    </citation>
    <scope>NUCLEOTIDE SEQUENCE [LARGE SCALE GENOMIC DNA]</scope>
    <source>
        <strain evidence="15 16">CCUG 13096</strain>
    </source>
</reference>
<dbReference type="Pfam" id="PF04561">
    <property type="entry name" value="RNA_pol_Rpb2_2"/>
    <property type="match status" value="2"/>
</dbReference>
<evidence type="ECO:0000259" key="9">
    <source>
        <dbReference type="Pfam" id="PF00562"/>
    </source>
</evidence>
<evidence type="ECO:0000259" key="14">
    <source>
        <dbReference type="Pfam" id="PF10385"/>
    </source>
</evidence>
<dbReference type="HAMAP" id="MF_01321">
    <property type="entry name" value="RNApol_bact_RpoB"/>
    <property type="match status" value="1"/>
</dbReference>
<dbReference type="InterPro" id="IPR042107">
    <property type="entry name" value="DNA-dir_RNA_pol_bsu_ext_1_sf"/>
</dbReference>
<keyword evidence="3 6" id="KW-0548">Nucleotidyltransferase</keyword>
<dbReference type="Gene3D" id="3.90.1110.10">
    <property type="entry name" value="RNA polymerase Rpb2, domain 2"/>
    <property type="match status" value="1"/>
</dbReference>
<feature type="domain" description="RNA polymerase beta subunit protrusion" evidence="12">
    <location>
        <begin position="24"/>
        <end position="459"/>
    </location>
</feature>
<dbReference type="Gene3D" id="2.40.270.10">
    <property type="entry name" value="DNA-directed RNA polymerase, subunit 2, domain 6"/>
    <property type="match status" value="2"/>
</dbReference>
<name>A0ABU5Z569_9FLAO</name>
<evidence type="ECO:0000256" key="8">
    <source>
        <dbReference type="RuleBase" id="RU363031"/>
    </source>
</evidence>
<dbReference type="InterPro" id="IPR007645">
    <property type="entry name" value="RNA_pol_Rpb2_3"/>
</dbReference>
<feature type="domain" description="RNA polymerase Rpb2" evidence="13">
    <location>
        <begin position="473"/>
        <end position="541"/>
    </location>
</feature>
<evidence type="ECO:0000256" key="4">
    <source>
        <dbReference type="ARBA" id="ARBA00023163"/>
    </source>
</evidence>
<feature type="domain" description="RNA polymerase Rpb2" evidence="11">
    <location>
        <begin position="296"/>
        <end position="414"/>
    </location>
</feature>
<comment type="function">
    <text evidence="6 8">DNA-dependent RNA polymerase catalyzes the transcription of DNA into RNA using the four ribonucleoside triphosphates as substrates.</text>
</comment>
<dbReference type="Gene3D" id="3.90.1100.10">
    <property type="match status" value="1"/>
</dbReference>
<evidence type="ECO:0000259" key="13">
    <source>
        <dbReference type="Pfam" id="PF04565"/>
    </source>
</evidence>
<dbReference type="SUPFAM" id="SSF64484">
    <property type="entry name" value="beta and beta-prime subunits of DNA dependent RNA-polymerase"/>
    <property type="match status" value="1"/>
</dbReference>
<evidence type="ECO:0000256" key="6">
    <source>
        <dbReference type="HAMAP-Rule" id="MF_01321"/>
    </source>
</evidence>
<dbReference type="Gene3D" id="2.40.50.100">
    <property type="match status" value="1"/>
</dbReference>
<feature type="domain" description="DNA-directed RNA polymerase subunit 2 hybrid-binding" evidence="9">
    <location>
        <begin position="679"/>
        <end position="1192"/>
    </location>
</feature>
<evidence type="ECO:0000259" key="10">
    <source>
        <dbReference type="Pfam" id="PF04560"/>
    </source>
</evidence>
<feature type="domain" description="DNA-directed RNA polymerase beta subunit external 1" evidence="14">
    <location>
        <begin position="551"/>
        <end position="617"/>
    </location>
</feature>
<keyword evidence="2 6" id="KW-0808">Transferase</keyword>
<feature type="domain" description="RNA polymerase Rpb2" evidence="11">
    <location>
        <begin position="148"/>
        <end position="217"/>
    </location>
</feature>
<comment type="catalytic activity">
    <reaction evidence="5 6 8">
        <text>RNA(n) + a ribonucleoside 5'-triphosphate = RNA(n+1) + diphosphate</text>
        <dbReference type="Rhea" id="RHEA:21248"/>
        <dbReference type="Rhea" id="RHEA-COMP:14527"/>
        <dbReference type="Rhea" id="RHEA-COMP:17342"/>
        <dbReference type="ChEBI" id="CHEBI:33019"/>
        <dbReference type="ChEBI" id="CHEBI:61557"/>
        <dbReference type="ChEBI" id="CHEBI:140395"/>
        <dbReference type="EC" id="2.7.7.6"/>
    </reaction>
</comment>
<dbReference type="InterPro" id="IPR007641">
    <property type="entry name" value="RNA_pol_Rpb2_7"/>
</dbReference>
<keyword evidence="4 6" id="KW-0804">Transcription</keyword>
<dbReference type="NCBIfam" id="TIGR02013">
    <property type="entry name" value="rpoB"/>
    <property type="match status" value="1"/>
</dbReference>
<dbReference type="EC" id="2.7.7.6" evidence="6 8"/>
<accession>A0ABU5Z569</accession>
<evidence type="ECO:0000256" key="7">
    <source>
        <dbReference type="RuleBase" id="RU000434"/>
    </source>
</evidence>
<comment type="subunit">
    <text evidence="6 8">The RNAP catalytic core consists of 2 alpha, 1 beta, 1 beta' and 1 omega subunit. When a sigma factor is associated with the core the holoenzyme is formed, which can initiate transcription.</text>
</comment>
<evidence type="ECO:0000256" key="3">
    <source>
        <dbReference type="ARBA" id="ARBA00022695"/>
    </source>
</evidence>
<dbReference type="PROSITE" id="PS01166">
    <property type="entry name" value="RNA_POL_BETA"/>
    <property type="match status" value="1"/>
</dbReference>
<comment type="similarity">
    <text evidence="6 7">Belongs to the RNA polymerase beta chain family.</text>
</comment>
<evidence type="ECO:0000259" key="11">
    <source>
        <dbReference type="Pfam" id="PF04561"/>
    </source>
</evidence>
<dbReference type="InterPro" id="IPR014724">
    <property type="entry name" value="RNA_pol_RPB2_OB-fold"/>
</dbReference>
<gene>
    <name evidence="6 15" type="primary">rpoB</name>
    <name evidence="15" type="ORF">VJJ08_02085</name>
</gene>
<dbReference type="Gene3D" id="3.90.1800.10">
    <property type="entry name" value="RNA polymerase alpha subunit dimerisation domain"/>
    <property type="match status" value="1"/>
</dbReference>
<evidence type="ECO:0000256" key="1">
    <source>
        <dbReference type="ARBA" id="ARBA00022478"/>
    </source>
</evidence>
<dbReference type="PANTHER" id="PTHR20856">
    <property type="entry name" value="DNA-DIRECTED RNA POLYMERASE I SUBUNIT 2"/>
    <property type="match status" value="1"/>
</dbReference>
<evidence type="ECO:0000313" key="16">
    <source>
        <dbReference type="Proteomes" id="UP001311730"/>
    </source>
</evidence>
<dbReference type="InterPro" id="IPR007642">
    <property type="entry name" value="RNA_pol_Rpb2_2"/>
</dbReference>
<dbReference type="InterPro" id="IPR007121">
    <property type="entry name" value="RNA_pol_bsu_CS"/>
</dbReference>
<evidence type="ECO:0000259" key="12">
    <source>
        <dbReference type="Pfam" id="PF04563"/>
    </source>
</evidence>
<organism evidence="15 16">
    <name type="scientific">Capnocytophaga gingivalis</name>
    <dbReference type="NCBI Taxonomy" id="1017"/>
    <lineage>
        <taxon>Bacteria</taxon>
        <taxon>Pseudomonadati</taxon>
        <taxon>Bacteroidota</taxon>
        <taxon>Flavobacteriia</taxon>
        <taxon>Flavobacteriales</taxon>
        <taxon>Flavobacteriaceae</taxon>
        <taxon>Capnocytophaga</taxon>
    </lineage>
</organism>
<proteinExistence type="inferred from homology"/>
<sequence length="1269" mass="143224">MLTNQPARINFASTKHVPDYPDFLDIQVKSFQDFFQMETKSDARSNEGLYSTFKENFPITDTRNQFVLEFLDYFIDPPRYSVEECIERGLTYSVPLKARLKLFCTDPEHEDFETIVQDVYLGTIPYMTTSGTFVINGAERVIVSQLHRSPGVFFGQSYHANGTKLYSARIIPFKGSWIEFTTDINNVMYAYIDRKKKLPVTTLFRAIGFERDKDILEIFDLAEEVKVSKTGLKKYLGRRLAARVLNTWHEDFVDEDTGEVVSIERNEIILDRDTVLEKEHIDQIVEANVKTILLHKEDEHTVDYNIIHNTLQKDPTNSEKEAVEHIYRQLRNAEPPDEETARDIIDKLFFSDQRYNLGDVGRYRMNKKLSLDIPMEKQVLTKEDIITIVKYLIELINSKAEVDDIDHLSNRRVRTVGEQLSAQFGVGLSRMARTIRERMNVRDNEVFTPLDLINAKTLSSVINSFFGTSQLSQFMDQTNPLAEITHKRRLSALGPGGLSRERAGFEVRDVHYTHYGRLCPIETPEGPNIGLISSLAVYAKVNSMGFIETPYRKVENGKIKLNELIYMSAEEEEGLKIPQANINVDDQGNILDERLVVKEDGDFPVISREEVDYIDVAPNQIASISASLIPFLEHDDANRALMGSNMMRQAVPLLRPEAPIVGTGLEQRVATDSRVLMNAEREGTVEYVDANKIIIRYDRTEDEILVSFDSELTTYDLIKFRRTNQGTCINLKPIVRKGDRVKKGQVLCEGYATQNGELALGRNMKVAFMPWKGYNFEDAIVISERVIREDIFTSIHIDEYTLDVRDTKLGVEELTNDIPNVSEDATKDLDENGIVRIGANIKPGDILIGKVTPKGESDPTPEEKLLRAIFGDKAGDVKDASLKASPSLEGVVIGKKLFARAVKTKQKRSKEKDEAAALDAAFVAKAEELKDRLLEKLFYLVNGKTSQGVFNDLGEEIIPKGRKHTQKGLKEIEDYTHLVSGGWTTDDHTNELINDLIHNYKIKLNDLQGMLRREKFTLSVGDELPAGIMKLAKIYIAKKRKLKVGDKMAGRHGNKGIVARIVRDEDMPFLEDGTPVDIVLNPLGVPSRMNIGQIYETVLGWAGQKLGLKFATPIFDGASLEQITEYTEKAGVPAFGHTYLYDGGTGERFDQKATVGVIYMIKLGHMIDDKMHARSIGPYSLITQQPLGGKAQFGGQRFGEMEVWALEAYGASSTLREILTVKSDDVIGRARTYEAIVHGDTMPEPGLPESFNVLMHELKGLGLDIRLEE</sequence>
<dbReference type="Proteomes" id="UP001311730">
    <property type="component" value="Unassembled WGS sequence"/>
</dbReference>
<dbReference type="InterPro" id="IPR037034">
    <property type="entry name" value="RNA_pol_Rpb2_2_sf"/>
</dbReference>
<dbReference type="InterPro" id="IPR007120">
    <property type="entry name" value="DNA-dir_RNAP_su2_dom"/>
</dbReference>
<keyword evidence="16" id="KW-1185">Reference proteome</keyword>
<dbReference type="Gene3D" id="2.30.150.10">
    <property type="entry name" value="DNA-directed RNA polymerase, beta subunit, external 1 domain"/>
    <property type="match status" value="1"/>
</dbReference>
<dbReference type="CDD" id="cd00653">
    <property type="entry name" value="RNA_pol_B_RPB2"/>
    <property type="match status" value="1"/>
</dbReference>
<dbReference type="InterPro" id="IPR007644">
    <property type="entry name" value="RNA_pol_bsu_protrusion"/>
</dbReference>
<comment type="caution">
    <text evidence="15">The sequence shown here is derived from an EMBL/GenBank/DDBJ whole genome shotgun (WGS) entry which is preliminary data.</text>
</comment>
<dbReference type="Pfam" id="PF04560">
    <property type="entry name" value="RNA_pol_Rpb2_7"/>
    <property type="match status" value="1"/>
</dbReference>
<dbReference type="Pfam" id="PF04565">
    <property type="entry name" value="RNA_pol_Rpb2_3"/>
    <property type="match status" value="1"/>
</dbReference>
<dbReference type="InterPro" id="IPR037033">
    <property type="entry name" value="DNA-dir_RNAP_su2_hyb_sf"/>
</dbReference>
<dbReference type="Pfam" id="PF10385">
    <property type="entry name" value="RNA_pol_Rpb2_45"/>
    <property type="match status" value="1"/>
</dbReference>
<dbReference type="EMBL" id="JAYKBW010000002">
    <property type="protein sequence ID" value="MEB3074087.1"/>
    <property type="molecule type" value="Genomic_DNA"/>
</dbReference>
<dbReference type="InterPro" id="IPR019462">
    <property type="entry name" value="DNA-dir_RNA_pol_bsu_external_1"/>
</dbReference>
<protein>
    <recommendedName>
        <fullName evidence="6 8">DNA-directed RNA polymerase subunit beta</fullName>
        <shortName evidence="6">RNAP subunit beta</shortName>
        <ecNumber evidence="6 8">2.7.7.6</ecNumber>
    </recommendedName>
    <alternativeName>
        <fullName evidence="6">RNA polymerase subunit beta</fullName>
    </alternativeName>
    <alternativeName>
        <fullName evidence="6">Transcriptase subunit beta</fullName>
    </alternativeName>
</protein>
<dbReference type="GO" id="GO:0000428">
    <property type="term" value="C:DNA-directed RNA polymerase complex"/>
    <property type="evidence" value="ECO:0007669"/>
    <property type="project" value="UniProtKB-KW"/>
</dbReference>